<evidence type="ECO:0000259" key="1">
    <source>
        <dbReference type="Pfam" id="PF13476"/>
    </source>
</evidence>
<dbReference type="Proteomes" id="UP001281447">
    <property type="component" value="Unassembled WGS sequence"/>
</dbReference>
<keyword evidence="3" id="KW-1185">Reference proteome</keyword>
<proteinExistence type="predicted"/>
<organism evidence="2 3">
    <name type="scientific">Tigheibacillus halophilus</name>
    <dbReference type="NCBI Taxonomy" id="361280"/>
    <lineage>
        <taxon>Bacteria</taxon>
        <taxon>Bacillati</taxon>
        <taxon>Bacillota</taxon>
        <taxon>Bacilli</taxon>
        <taxon>Bacillales</taxon>
        <taxon>Bacillaceae</taxon>
        <taxon>Tigheibacillus</taxon>
    </lineage>
</organism>
<accession>A0ABU5C7U6</accession>
<dbReference type="InterPro" id="IPR038729">
    <property type="entry name" value="Rad50/SbcC_AAA"/>
</dbReference>
<dbReference type="Gene3D" id="3.40.50.300">
    <property type="entry name" value="P-loop containing nucleotide triphosphate hydrolases"/>
    <property type="match status" value="1"/>
</dbReference>
<gene>
    <name evidence="2" type="ORF">RWE15_14280</name>
</gene>
<feature type="domain" description="Rad50/SbcC-type AAA" evidence="1">
    <location>
        <begin position="32"/>
        <end position="84"/>
    </location>
</feature>
<reference evidence="2 3" key="1">
    <citation type="submission" date="2023-10" db="EMBL/GenBank/DDBJ databases">
        <title>Virgibacillus halophilus 5B73C genome.</title>
        <authorList>
            <person name="Miliotis G."/>
            <person name="Sengupta P."/>
            <person name="Hameed A."/>
            <person name="Chuvochina M."/>
            <person name="Mcdonagh F."/>
            <person name="Simpson A.C."/>
            <person name="Singh N.K."/>
            <person name="Rekha P.D."/>
            <person name="Raman K."/>
            <person name="Hugenholtz P."/>
            <person name="Venkateswaran K."/>
        </authorList>
    </citation>
    <scope>NUCLEOTIDE SEQUENCE [LARGE SCALE GENOMIC DNA]</scope>
    <source>
        <strain evidence="2 3">5B73C</strain>
    </source>
</reference>
<protein>
    <submittedName>
        <fullName evidence="2">AAA family ATPase</fullName>
    </submittedName>
</protein>
<name>A0ABU5C7U6_9BACI</name>
<sequence>MKDIRLMKLVLTNFKGIKQFELPADGLDIKAFGDNATGKTTLFDGFVWLLFDKDSQNKKDFQIKTLQGGKVVHKLNHEVEATLSIDGKPLTLKKVFKEKWTKKRGSVNSEFFGHTTDCYVDGVPSKKERIRRYC</sequence>
<dbReference type="EMBL" id="JAWDIP010000003">
    <property type="protein sequence ID" value="MDY0395384.1"/>
    <property type="molecule type" value="Genomic_DNA"/>
</dbReference>
<dbReference type="SUPFAM" id="SSF52540">
    <property type="entry name" value="P-loop containing nucleoside triphosphate hydrolases"/>
    <property type="match status" value="1"/>
</dbReference>
<evidence type="ECO:0000313" key="2">
    <source>
        <dbReference type="EMBL" id="MDY0395384.1"/>
    </source>
</evidence>
<comment type="caution">
    <text evidence="2">The sequence shown here is derived from an EMBL/GenBank/DDBJ whole genome shotgun (WGS) entry which is preliminary data.</text>
</comment>
<evidence type="ECO:0000313" key="3">
    <source>
        <dbReference type="Proteomes" id="UP001281447"/>
    </source>
</evidence>
<dbReference type="Pfam" id="PF13476">
    <property type="entry name" value="AAA_23"/>
    <property type="match status" value="1"/>
</dbReference>
<dbReference type="InterPro" id="IPR027417">
    <property type="entry name" value="P-loop_NTPase"/>
</dbReference>